<evidence type="ECO:0000313" key="2">
    <source>
        <dbReference type="Proteomes" id="UP000034491"/>
    </source>
</evidence>
<dbReference type="RefSeq" id="WP_046507790.1">
    <property type="nucleotide sequence ID" value="NZ_LANI01000018.1"/>
</dbReference>
<sequence length="167" mass="19472">MTENRYEVIKYYPVTSTNELVGSSNRALMEWWLSFAPRTPFKSEFDILDHIDLVPDIFLVKRLNQTDFEFRVHGESANNIFDEYIGKIISTQGPQTNDRERQDVELAEYYVEILDQSLCFRNEGVLSFLKKKDVKFESLDCPLLDDQENPTFIIGTITILDHKGPLQ</sequence>
<dbReference type="EMBL" id="LANI01000018">
    <property type="protein sequence ID" value="KKJ76643.1"/>
    <property type="molecule type" value="Genomic_DNA"/>
</dbReference>
<evidence type="ECO:0000313" key="1">
    <source>
        <dbReference type="EMBL" id="KKJ76643.1"/>
    </source>
</evidence>
<evidence type="ECO:0008006" key="3">
    <source>
        <dbReference type="Google" id="ProtNLM"/>
    </source>
</evidence>
<dbReference type="AlphaFoldDB" id="A0A0M2RAJ4"/>
<proteinExistence type="predicted"/>
<keyword evidence="2" id="KW-1185">Reference proteome</keyword>
<reference evidence="1 2" key="1">
    <citation type="submission" date="2015-03" db="EMBL/GenBank/DDBJ databases">
        <title>Genome sequence of Kiloniella sp. P1-1, isolated from the gut microflora of Pacific white shrimp, Penaeus vannamei.</title>
        <authorList>
            <person name="Shao Z."/>
            <person name="Wang L."/>
            <person name="Li X."/>
        </authorList>
    </citation>
    <scope>NUCLEOTIDE SEQUENCE [LARGE SCALE GENOMIC DNA]</scope>
    <source>
        <strain evidence="1 2">P1-1</strain>
    </source>
</reference>
<gene>
    <name evidence="1" type="ORF">WH95_12645</name>
</gene>
<protein>
    <recommendedName>
        <fullName evidence="3">PAS domain-containing protein</fullName>
    </recommendedName>
</protein>
<comment type="caution">
    <text evidence="1">The sequence shown here is derived from an EMBL/GenBank/DDBJ whole genome shotgun (WGS) entry which is preliminary data.</text>
</comment>
<name>A0A0M2RAJ4_9PROT</name>
<dbReference type="OrthoDB" id="8479315at2"/>
<organism evidence="1 2">
    <name type="scientific">Kiloniella litopenaei</name>
    <dbReference type="NCBI Taxonomy" id="1549748"/>
    <lineage>
        <taxon>Bacteria</taxon>
        <taxon>Pseudomonadati</taxon>
        <taxon>Pseudomonadota</taxon>
        <taxon>Alphaproteobacteria</taxon>
        <taxon>Rhodospirillales</taxon>
        <taxon>Kiloniellaceae</taxon>
        <taxon>Kiloniella</taxon>
    </lineage>
</organism>
<dbReference type="Proteomes" id="UP000034491">
    <property type="component" value="Unassembled WGS sequence"/>
</dbReference>
<accession>A0A0M2RAJ4</accession>